<evidence type="ECO:0000256" key="1">
    <source>
        <dbReference type="SAM" id="MobiDB-lite"/>
    </source>
</evidence>
<keyword evidence="2" id="KW-0472">Membrane</keyword>
<feature type="region of interest" description="Disordered" evidence="1">
    <location>
        <begin position="75"/>
        <end position="97"/>
    </location>
</feature>
<keyword evidence="2" id="KW-0812">Transmembrane</keyword>
<reference evidence="3 4" key="1">
    <citation type="submission" date="2019-02" db="EMBL/GenBank/DDBJ databases">
        <title>Deep-cultivation of Planctomycetes and their phenomic and genomic characterization uncovers novel biology.</title>
        <authorList>
            <person name="Wiegand S."/>
            <person name="Jogler M."/>
            <person name="Boedeker C."/>
            <person name="Pinto D."/>
            <person name="Vollmers J."/>
            <person name="Rivas-Marin E."/>
            <person name="Kohn T."/>
            <person name="Peeters S.H."/>
            <person name="Heuer A."/>
            <person name="Rast P."/>
            <person name="Oberbeckmann S."/>
            <person name="Bunk B."/>
            <person name="Jeske O."/>
            <person name="Meyerdierks A."/>
            <person name="Storesund J.E."/>
            <person name="Kallscheuer N."/>
            <person name="Luecker S."/>
            <person name="Lage O.M."/>
            <person name="Pohl T."/>
            <person name="Merkel B.J."/>
            <person name="Hornburger P."/>
            <person name="Mueller R.-W."/>
            <person name="Bruemmer F."/>
            <person name="Labrenz M."/>
            <person name="Spormann A.M."/>
            <person name="Op den Camp H."/>
            <person name="Overmann J."/>
            <person name="Amann R."/>
            <person name="Jetten M.S.M."/>
            <person name="Mascher T."/>
            <person name="Medema M.H."/>
            <person name="Devos D.P."/>
            <person name="Kaster A.-K."/>
            <person name="Ovreas L."/>
            <person name="Rohde M."/>
            <person name="Galperin M.Y."/>
            <person name="Jogler C."/>
        </authorList>
    </citation>
    <scope>NUCLEOTIDE SEQUENCE [LARGE SCALE GENOMIC DNA]</scope>
    <source>
        <strain evidence="3 4">FF011L</strain>
    </source>
</reference>
<dbReference type="Proteomes" id="UP000320672">
    <property type="component" value="Chromosome"/>
</dbReference>
<keyword evidence="4" id="KW-1185">Reference proteome</keyword>
<accession>A0A517MGL8</accession>
<sequence>MKQFLIQRYGWRSVGVACLVVFAGGLGVRSLLSNQEPTVMTKPVSTDADVDQIYTNHEPVGWVFGRVVGFQGADKPMLPHRSRPSMNRTSFARPAKP</sequence>
<gene>
    <name evidence="3" type="ORF">FF011L_26840</name>
</gene>
<evidence type="ECO:0000313" key="3">
    <source>
        <dbReference type="EMBL" id="QDS93907.1"/>
    </source>
</evidence>
<dbReference type="KEGG" id="rml:FF011L_26840"/>
<feature type="transmembrane region" description="Helical" evidence="2">
    <location>
        <begin position="12"/>
        <end position="32"/>
    </location>
</feature>
<name>A0A517MGL8_9BACT</name>
<proteinExistence type="predicted"/>
<keyword evidence="2" id="KW-1133">Transmembrane helix</keyword>
<dbReference type="EMBL" id="CP036262">
    <property type="protein sequence ID" value="QDS93907.1"/>
    <property type="molecule type" value="Genomic_DNA"/>
</dbReference>
<organism evidence="3 4">
    <name type="scientific">Roseimaritima multifibrata</name>
    <dbReference type="NCBI Taxonomy" id="1930274"/>
    <lineage>
        <taxon>Bacteria</taxon>
        <taxon>Pseudomonadati</taxon>
        <taxon>Planctomycetota</taxon>
        <taxon>Planctomycetia</taxon>
        <taxon>Pirellulales</taxon>
        <taxon>Pirellulaceae</taxon>
        <taxon>Roseimaritima</taxon>
    </lineage>
</organism>
<evidence type="ECO:0000313" key="4">
    <source>
        <dbReference type="Proteomes" id="UP000320672"/>
    </source>
</evidence>
<protein>
    <submittedName>
        <fullName evidence="3">Uncharacterized protein</fullName>
    </submittedName>
</protein>
<evidence type="ECO:0000256" key="2">
    <source>
        <dbReference type="SAM" id="Phobius"/>
    </source>
</evidence>
<dbReference type="AlphaFoldDB" id="A0A517MGL8"/>